<keyword evidence="2" id="KW-1185">Reference proteome</keyword>
<protein>
    <submittedName>
        <fullName evidence="1">Uncharacterized protein</fullName>
    </submittedName>
</protein>
<dbReference type="EMBL" id="JABXBU010002072">
    <property type="protein sequence ID" value="KAF8776844.1"/>
    <property type="molecule type" value="Genomic_DNA"/>
</dbReference>
<reference evidence="1" key="2">
    <citation type="submission" date="2020-06" db="EMBL/GenBank/DDBJ databases">
        <authorList>
            <person name="Sheffer M."/>
        </authorList>
    </citation>
    <scope>NUCLEOTIDE SEQUENCE</scope>
</reference>
<sequence length="68" mass="7774">MEAGAMWSSPSGRSRGLICDAKRHAMGLISTMPRPTDPRWSDRDNGVRRNECHRITGKYERRLLDLGF</sequence>
<reference evidence="1" key="1">
    <citation type="journal article" date="2020" name="bioRxiv">
        <title>Chromosome-level reference genome of the European wasp spider Argiope bruennichi: a resource for studies on range expansion and evolutionary adaptation.</title>
        <authorList>
            <person name="Sheffer M.M."/>
            <person name="Hoppe A."/>
            <person name="Krehenwinkel H."/>
            <person name="Uhl G."/>
            <person name="Kuss A.W."/>
            <person name="Jensen L."/>
            <person name="Jensen C."/>
            <person name="Gillespie R.G."/>
            <person name="Hoff K.J."/>
            <person name="Prost S."/>
        </authorList>
    </citation>
    <scope>NUCLEOTIDE SEQUENCE</scope>
</reference>
<proteinExistence type="predicted"/>
<dbReference type="Proteomes" id="UP000807504">
    <property type="component" value="Unassembled WGS sequence"/>
</dbReference>
<organism evidence="1 2">
    <name type="scientific">Argiope bruennichi</name>
    <name type="common">Wasp spider</name>
    <name type="synonym">Aranea bruennichi</name>
    <dbReference type="NCBI Taxonomy" id="94029"/>
    <lineage>
        <taxon>Eukaryota</taxon>
        <taxon>Metazoa</taxon>
        <taxon>Ecdysozoa</taxon>
        <taxon>Arthropoda</taxon>
        <taxon>Chelicerata</taxon>
        <taxon>Arachnida</taxon>
        <taxon>Araneae</taxon>
        <taxon>Araneomorphae</taxon>
        <taxon>Entelegynae</taxon>
        <taxon>Araneoidea</taxon>
        <taxon>Araneidae</taxon>
        <taxon>Argiope</taxon>
    </lineage>
</organism>
<evidence type="ECO:0000313" key="1">
    <source>
        <dbReference type="EMBL" id="KAF8776844.1"/>
    </source>
</evidence>
<comment type="caution">
    <text evidence="1">The sequence shown here is derived from an EMBL/GenBank/DDBJ whole genome shotgun (WGS) entry which is preliminary data.</text>
</comment>
<evidence type="ECO:0000313" key="2">
    <source>
        <dbReference type="Proteomes" id="UP000807504"/>
    </source>
</evidence>
<dbReference type="AlphaFoldDB" id="A0A8T0ENI7"/>
<name>A0A8T0ENI7_ARGBR</name>
<accession>A0A8T0ENI7</accession>
<gene>
    <name evidence="1" type="ORF">HNY73_013787</name>
</gene>